<comment type="catalytic activity">
    <reaction evidence="5 6">
        <text>Exonucleolytic cleavage in either 5'- to 3'- or 3'- to 5'-direction to yield nucleoside 5'-phosphates.</text>
        <dbReference type="EC" id="3.1.11.6"/>
    </reaction>
</comment>
<keyword evidence="4 5" id="KW-0269">Exonuclease</keyword>
<protein>
    <recommendedName>
        <fullName evidence="5">Exodeoxyribonuclease 7 large subunit</fullName>
        <ecNumber evidence="5">3.1.11.6</ecNumber>
    </recommendedName>
    <alternativeName>
        <fullName evidence="5">Exodeoxyribonuclease VII large subunit</fullName>
        <shortName evidence="5">Exonuclease VII large subunit</shortName>
    </alternativeName>
</protein>
<keyword evidence="3 5" id="KW-0378">Hydrolase</keyword>
<feature type="domain" description="OB-fold nucleic acid binding" evidence="8">
    <location>
        <begin position="8"/>
        <end position="99"/>
    </location>
</feature>
<evidence type="ECO:0000256" key="1">
    <source>
        <dbReference type="ARBA" id="ARBA00022490"/>
    </source>
</evidence>
<dbReference type="InterPro" id="IPR003753">
    <property type="entry name" value="Exonuc_VII_L"/>
</dbReference>
<gene>
    <name evidence="5 9" type="primary">xseA</name>
    <name evidence="9" type="ORF">HZY85_05635</name>
</gene>
<evidence type="ECO:0000259" key="8">
    <source>
        <dbReference type="Pfam" id="PF13742"/>
    </source>
</evidence>
<comment type="subunit">
    <text evidence="5">Heterooligomer composed of large and small subunits.</text>
</comment>
<name>A0ABX2SZ82_9BACL</name>
<keyword evidence="1 5" id="KW-0963">Cytoplasm</keyword>
<evidence type="ECO:0000256" key="2">
    <source>
        <dbReference type="ARBA" id="ARBA00022722"/>
    </source>
</evidence>
<dbReference type="Pfam" id="PF13742">
    <property type="entry name" value="tRNA_anti_2"/>
    <property type="match status" value="1"/>
</dbReference>
<dbReference type="HAMAP" id="MF_00378">
    <property type="entry name" value="Exonuc_7_L"/>
    <property type="match status" value="1"/>
</dbReference>
<dbReference type="PANTHER" id="PTHR30008">
    <property type="entry name" value="EXODEOXYRIBONUCLEASE 7 LARGE SUBUNIT"/>
    <property type="match status" value="1"/>
</dbReference>
<evidence type="ECO:0000313" key="10">
    <source>
        <dbReference type="Proteomes" id="UP000531840"/>
    </source>
</evidence>
<reference evidence="9 10" key="1">
    <citation type="submission" date="2020-07" db="EMBL/GenBank/DDBJ databases">
        <title>MOT database genomes.</title>
        <authorList>
            <person name="Joseph S."/>
            <person name="Aduse-Opoku J."/>
            <person name="Hashim A."/>
            <person name="Wade W."/>
            <person name="Curtis M."/>
        </authorList>
    </citation>
    <scope>NUCLEOTIDE SEQUENCE [LARGE SCALE GENOMIC DNA]</scope>
    <source>
        <strain evidence="9 10">CIP 106318</strain>
    </source>
</reference>
<dbReference type="Proteomes" id="UP000531840">
    <property type="component" value="Unassembled WGS sequence"/>
</dbReference>
<proteinExistence type="inferred from homology"/>
<keyword evidence="2 5" id="KW-0540">Nuclease</keyword>
<evidence type="ECO:0000256" key="3">
    <source>
        <dbReference type="ARBA" id="ARBA00022801"/>
    </source>
</evidence>
<keyword evidence="10" id="KW-1185">Reference proteome</keyword>
<dbReference type="EMBL" id="JACBYF010000010">
    <property type="protein sequence ID" value="NYS47672.1"/>
    <property type="molecule type" value="Genomic_DNA"/>
</dbReference>
<evidence type="ECO:0000256" key="4">
    <source>
        <dbReference type="ARBA" id="ARBA00022839"/>
    </source>
</evidence>
<dbReference type="Pfam" id="PF02601">
    <property type="entry name" value="Exonuc_VII_L"/>
    <property type="match status" value="1"/>
</dbReference>
<organism evidence="9 10">
    <name type="scientific">Gemelliphila palaticanis</name>
    <dbReference type="NCBI Taxonomy" id="81950"/>
    <lineage>
        <taxon>Bacteria</taxon>
        <taxon>Bacillati</taxon>
        <taxon>Bacillota</taxon>
        <taxon>Bacilli</taxon>
        <taxon>Bacillales</taxon>
        <taxon>Gemellaceae</taxon>
        <taxon>Gemelliphila</taxon>
    </lineage>
</organism>
<accession>A0ABX2SZ82</accession>
<dbReference type="GO" id="GO:0008855">
    <property type="term" value="F:exodeoxyribonuclease VII activity"/>
    <property type="evidence" value="ECO:0007669"/>
    <property type="project" value="UniProtKB-EC"/>
</dbReference>
<comment type="caution">
    <text evidence="9">The sequence shown here is derived from an EMBL/GenBank/DDBJ whole genome shotgun (WGS) entry which is preliminary data.</text>
</comment>
<dbReference type="PANTHER" id="PTHR30008:SF0">
    <property type="entry name" value="EXODEOXYRIBONUCLEASE 7 LARGE SUBUNIT"/>
    <property type="match status" value="1"/>
</dbReference>
<dbReference type="RefSeq" id="WP_179941460.1">
    <property type="nucleotide sequence ID" value="NZ_JACBYF010000010.1"/>
</dbReference>
<comment type="similarity">
    <text evidence="5 6">Belongs to the XseA family.</text>
</comment>
<evidence type="ECO:0000259" key="7">
    <source>
        <dbReference type="Pfam" id="PF02601"/>
    </source>
</evidence>
<evidence type="ECO:0000313" key="9">
    <source>
        <dbReference type="EMBL" id="NYS47672.1"/>
    </source>
</evidence>
<dbReference type="EC" id="3.1.11.6" evidence="5"/>
<comment type="subcellular location">
    <subcellularLocation>
        <location evidence="5 6">Cytoplasm</location>
    </subcellularLocation>
</comment>
<sequence length="425" mass="48345">MNDKIIYLSVSALNSYIEKKYKFDPYLKEVYIKGEVSNCKLHSNGNLYFTIKDNKTKIDATKFKGSDYSHLKEGDTVYVKASLNFFMGFGQQRLTVQEIKLDSVGDLYRRLIELRDKLSKEGIFSSIHKKRVPKFSNNIAVITASTGAAIQDIKRTILRRYPIANINVYSSLVQGDQSINDIIKNLKIADNDNNDVIILARGGGSIEDLWSFNSEEVVRAVFACKTPVVTGVGHETDTTLVDYVADIRASTPTAAAEIVTPYTIDDIKNHVSLMSNKMTTLINEKVNRLKKDLLSYSNSYIIKNYNYREYEKLLNFKTEKINNLINNKILIKRNYLEKNIVKFKSIDLMKYYTNKFNFIIENFENNSPLGILKKGYSITYSSSGERISSTEAVSIGDSINIKFNDGDVTAEVINISKNEVYHDEK</sequence>
<evidence type="ECO:0000256" key="5">
    <source>
        <dbReference type="HAMAP-Rule" id="MF_00378"/>
    </source>
</evidence>
<evidence type="ECO:0000256" key="6">
    <source>
        <dbReference type="RuleBase" id="RU004355"/>
    </source>
</evidence>
<dbReference type="NCBIfam" id="TIGR00237">
    <property type="entry name" value="xseA"/>
    <property type="match status" value="1"/>
</dbReference>
<dbReference type="InterPro" id="IPR020579">
    <property type="entry name" value="Exonuc_VII_lsu_C"/>
</dbReference>
<comment type="function">
    <text evidence="5">Bidirectionally degrades single-stranded DNA into large acid-insoluble oligonucleotides, which are then degraded further into small acid-soluble oligonucleotides.</text>
</comment>
<dbReference type="CDD" id="cd04489">
    <property type="entry name" value="ExoVII_LU_OBF"/>
    <property type="match status" value="1"/>
</dbReference>
<dbReference type="InterPro" id="IPR025824">
    <property type="entry name" value="OB-fold_nuc-bd_dom"/>
</dbReference>
<feature type="domain" description="Exonuclease VII large subunit C-terminal" evidence="7">
    <location>
        <begin position="124"/>
        <end position="410"/>
    </location>
</feature>